<dbReference type="OrthoDB" id="419598at2759"/>
<reference evidence="2 3" key="1">
    <citation type="journal article" date="2019" name="Nat. Ecol. Evol.">
        <title>Megaphylogeny resolves global patterns of mushroom evolution.</title>
        <authorList>
            <person name="Varga T."/>
            <person name="Krizsan K."/>
            <person name="Foldi C."/>
            <person name="Dima B."/>
            <person name="Sanchez-Garcia M."/>
            <person name="Sanchez-Ramirez S."/>
            <person name="Szollosi G.J."/>
            <person name="Szarkandi J.G."/>
            <person name="Papp V."/>
            <person name="Albert L."/>
            <person name="Andreopoulos W."/>
            <person name="Angelini C."/>
            <person name="Antonin V."/>
            <person name="Barry K.W."/>
            <person name="Bougher N.L."/>
            <person name="Buchanan P."/>
            <person name="Buyck B."/>
            <person name="Bense V."/>
            <person name="Catcheside P."/>
            <person name="Chovatia M."/>
            <person name="Cooper J."/>
            <person name="Damon W."/>
            <person name="Desjardin D."/>
            <person name="Finy P."/>
            <person name="Geml J."/>
            <person name="Haridas S."/>
            <person name="Hughes K."/>
            <person name="Justo A."/>
            <person name="Karasinski D."/>
            <person name="Kautmanova I."/>
            <person name="Kiss B."/>
            <person name="Kocsube S."/>
            <person name="Kotiranta H."/>
            <person name="LaButti K.M."/>
            <person name="Lechner B.E."/>
            <person name="Liimatainen K."/>
            <person name="Lipzen A."/>
            <person name="Lukacs Z."/>
            <person name="Mihaltcheva S."/>
            <person name="Morgado L.N."/>
            <person name="Niskanen T."/>
            <person name="Noordeloos M.E."/>
            <person name="Ohm R.A."/>
            <person name="Ortiz-Santana B."/>
            <person name="Ovrebo C."/>
            <person name="Racz N."/>
            <person name="Riley R."/>
            <person name="Savchenko A."/>
            <person name="Shiryaev A."/>
            <person name="Soop K."/>
            <person name="Spirin V."/>
            <person name="Szebenyi C."/>
            <person name="Tomsovsky M."/>
            <person name="Tulloss R.E."/>
            <person name="Uehling J."/>
            <person name="Grigoriev I.V."/>
            <person name="Vagvolgyi C."/>
            <person name="Papp T."/>
            <person name="Martin F.M."/>
            <person name="Miettinen O."/>
            <person name="Hibbett D.S."/>
            <person name="Nagy L.G."/>
        </authorList>
    </citation>
    <scope>NUCLEOTIDE SEQUENCE [LARGE SCALE GENOMIC DNA]</scope>
    <source>
        <strain evidence="2 3">FP101781</strain>
    </source>
</reference>
<feature type="domain" description="NmrA-like" evidence="1">
    <location>
        <begin position="59"/>
        <end position="252"/>
    </location>
</feature>
<dbReference type="Gene3D" id="3.90.25.10">
    <property type="entry name" value="UDP-galactose 4-epimerase, domain 1"/>
    <property type="match status" value="1"/>
</dbReference>
<name>A0A4Y7TT98_COPMI</name>
<comment type="caution">
    <text evidence="2">The sequence shown here is derived from an EMBL/GenBank/DDBJ whole genome shotgun (WGS) entry which is preliminary data.</text>
</comment>
<dbReference type="EMBL" id="QPFP01000005">
    <property type="protein sequence ID" value="TEB36779.1"/>
    <property type="molecule type" value="Genomic_DNA"/>
</dbReference>
<dbReference type="STRING" id="71717.A0A4Y7TT98"/>
<organism evidence="2 3">
    <name type="scientific">Coprinellus micaceus</name>
    <name type="common">Glistening ink-cap mushroom</name>
    <name type="synonym">Coprinus micaceus</name>
    <dbReference type="NCBI Taxonomy" id="71717"/>
    <lineage>
        <taxon>Eukaryota</taxon>
        <taxon>Fungi</taxon>
        <taxon>Dikarya</taxon>
        <taxon>Basidiomycota</taxon>
        <taxon>Agaricomycotina</taxon>
        <taxon>Agaricomycetes</taxon>
        <taxon>Agaricomycetidae</taxon>
        <taxon>Agaricales</taxon>
        <taxon>Agaricineae</taxon>
        <taxon>Psathyrellaceae</taxon>
        <taxon>Coprinellus</taxon>
    </lineage>
</organism>
<proteinExistence type="predicted"/>
<dbReference type="Pfam" id="PF05368">
    <property type="entry name" value="NmrA"/>
    <property type="match status" value="1"/>
</dbReference>
<sequence length="283" mass="31104">MATLITGGGSQIGLRLFELLDEAGKPVIFASRSGSRIPAGVPSVKFDWADPTTFEAPFALGQQIDYVYILGPNGSDPLTLVKPLIDLAVAKGVKRFVALSAASEEAERGPRSQYMGQVHTYLHDEGLDYVTIRPTWFTENLSRLYAPDIKDESLIENIVEKGPVSFVAVEDIAQAAFKAITDVGSLHTREPILIGPEKVSYQDVAAHFSKALGRKIKYKIISIEEKVQRYIQSGRPEHLARLLVSIEKALDDGSNERLVTDSRAFKGKVGVSGWIEKNKALFF</sequence>
<evidence type="ECO:0000259" key="1">
    <source>
        <dbReference type="Pfam" id="PF05368"/>
    </source>
</evidence>
<dbReference type="InterPro" id="IPR008030">
    <property type="entry name" value="NmrA-like"/>
</dbReference>
<dbReference type="PANTHER" id="PTHR43162">
    <property type="match status" value="1"/>
</dbReference>
<protein>
    <submittedName>
        <fullName evidence="2">Nucleoside-diphosphate-sugar epimerase</fullName>
    </submittedName>
</protein>
<accession>A0A4Y7TT98</accession>
<dbReference type="Proteomes" id="UP000298030">
    <property type="component" value="Unassembled WGS sequence"/>
</dbReference>
<dbReference type="InterPro" id="IPR036291">
    <property type="entry name" value="NAD(P)-bd_dom_sf"/>
</dbReference>
<dbReference type="SUPFAM" id="SSF51735">
    <property type="entry name" value="NAD(P)-binding Rossmann-fold domains"/>
    <property type="match status" value="1"/>
</dbReference>
<dbReference type="AlphaFoldDB" id="A0A4Y7TT98"/>
<dbReference type="Gene3D" id="3.40.50.720">
    <property type="entry name" value="NAD(P)-binding Rossmann-like Domain"/>
    <property type="match status" value="1"/>
</dbReference>
<evidence type="ECO:0000313" key="2">
    <source>
        <dbReference type="EMBL" id="TEB36779.1"/>
    </source>
</evidence>
<gene>
    <name evidence="2" type="ORF">FA13DRAFT_1810385</name>
</gene>
<dbReference type="PANTHER" id="PTHR43162:SF1">
    <property type="entry name" value="PRESTALK A DIFFERENTIATION PROTEIN A"/>
    <property type="match status" value="1"/>
</dbReference>
<dbReference type="InterPro" id="IPR051604">
    <property type="entry name" value="Ergot_Alk_Oxidoreductase"/>
</dbReference>
<evidence type="ECO:0000313" key="3">
    <source>
        <dbReference type="Proteomes" id="UP000298030"/>
    </source>
</evidence>
<keyword evidence="3" id="KW-1185">Reference proteome</keyword>